<dbReference type="OrthoDB" id="9181009at2"/>
<dbReference type="Gene3D" id="1.25.40.10">
    <property type="entry name" value="Tetratricopeptide repeat domain"/>
    <property type="match status" value="1"/>
</dbReference>
<dbReference type="EMBL" id="RBXP01000020">
    <property type="protein sequence ID" value="RKT49736.1"/>
    <property type="molecule type" value="Genomic_DNA"/>
</dbReference>
<dbReference type="RefSeq" id="WP_121459648.1">
    <property type="nucleotide sequence ID" value="NZ_RBXP01000020.1"/>
</dbReference>
<sequence length="213" mass="23531">MKQNVSRWIVLAVVAAFAGVSVVTALNYALSDTAVLKARAQIGKWQKSTPSQLSAWDIGGVRNAVRNGQRHRPNDPNLYEYNGFLYGLQAMAAADLPELQYGMLDEAAANYRLAIQNRPMAPYAWSNLALSLHRREGDRGEMWQAVDRAMKYGAYEGGVRLQLATVILERWEQAGEARQAWMRQIANEAGGASARRLRALIVASGQESLILAN</sequence>
<evidence type="ECO:0000313" key="2">
    <source>
        <dbReference type="Proteomes" id="UP000270626"/>
    </source>
</evidence>
<dbReference type="InterPro" id="IPR011990">
    <property type="entry name" value="TPR-like_helical_dom_sf"/>
</dbReference>
<reference evidence="1 2" key="1">
    <citation type="submission" date="2018-10" db="EMBL/GenBank/DDBJ databases">
        <title>Genomic Encyclopedia of Type Strains, Phase IV (KMG-IV): sequencing the most valuable type-strain genomes for metagenomic binning, comparative biology and taxonomic classification.</title>
        <authorList>
            <person name="Goeker M."/>
        </authorList>
    </citation>
    <scope>NUCLEOTIDE SEQUENCE [LARGE SCALE GENOMIC DNA]</scope>
    <source>
        <strain evidence="1 2">DSM 23841</strain>
    </source>
</reference>
<name>A0A495VK85_9RHOO</name>
<keyword evidence="2" id="KW-1185">Reference proteome</keyword>
<evidence type="ECO:0008006" key="3">
    <source>
        <dbReference type="Google" id="ProtNLM"/>
    </source>
</evidence>
<proteinExistence type="predicted"/>
<comment type="caution">
    <text evidence="1">The sequence shown here is derived from an EMBL/GenBank/DDBJ whole genome shotgun (WGS) entry which is preliminary data.</text>
</comment>
<evidence type="ECO:0000313" key="1">
    <source>
        <dbReference type="EMBL" id="RKT49736.1"/>
    </source>
</evidence>
<dbReference type="SUPFAM" id="SSF48452">
    <property type="entry name" value="TPR-like"/>
    <property type="match status" value="1"/>
</dbReference>
<gene>
    <name evidence="1" type="ORF">DFR40_3402</name>
</gene>
<accession>A0A495VK85</accession>
<organism evidence="1 2">
    <name type="scientific">Azonexus fungiphilus</name>
    <dbReference type="NCBI Taxonomy" id="146940"/>
    <lineage>
        <taxon>Bacteria</taxon>
        <taxon>Pseudomonadati</taxon>
        <taxon>Pseudomonadota</taxon>
        <taxon>Betaproteobacteria</taxon>
        <taxon>Rhodocyclales</taxon>
        <taxon>Azonexaceae</taxon>
        <taxon>Azonexus</taxon>
    </lineage>
</organism>
<protein>
    <recommendedName>
        <fullName evidence="3">Tetratricopeptide repeat protein</fullName>
    </recommendedName>
</protein>
<dbReference type="Proteomes" id="UP000270626">
    <property type="component" value="Unassembled WGS sequence"/>
</dbReference>
<dbReference type="AlphaFoldDB" id="A0A495VK85"/>